<organism evidence="3 4">
    <name type="scientific">Sphingobacterium cellulitidis</name>
    <dbReference type="NCBI Taxonomy" id="1768011"/>
    <lineage>
        <taxon>Bacteria</taxon>
        <taxon>Pseudomonadati</taxon>
        <taxon>Bacteroidota</taxon>
        <taxon>Sphingobacteriia</taxon>
        <taxon>Sphingobacteriales</taxon>
        <taxon>Sphingobacteriaceae</taxon>
        <taxon>Sphingobacterium</taxon>
    </lineage>
</organism>
<keyword evidence="2" id="KW-0812">Transmembrane</keyword>
<reference evidence="3" key="2">
    <citation type="submission" date="2020-09" db="EMBL/GenBank/DDBJ databases">
        <authorList>
            <person name="Sun Q."/>
            <person name="Zhou Y."/>
        </authorList>
    </citation>
    <scope>NUCLEOTIDE SEQUENCE</scope>
    <source>
        <strain evidence="3">CGMCC 1.15966</strain>
    </source>
</reference>
<evidence type="ECO:0000313" key="3">
    <source>
        <dbReference type="EMBL" id="GGE25340.1"/>
    </source>
</evidence>
<dbReference type="Proteomes" id="UP000614460">
    <property type="component" value="Unassembled WGS sequence"/>
</dbReference>
<evidence type="ECO:0000256" key="2">
    <source>
        <dbReference type="SAM" id="Phobius"/>
    </source>
</evidence>
<comment type="caution">
    <text evidence="3">The sequence shown here is derived from an EMBL/GenBank/DDBJ whole genome shotgun (WGS) entry which is preliminary data.</text>
</comment>
<evidence type="ECO:0000256" key="1">
    <source>
        <dbReference type="SAM" id="MobiDB-lite"/>
    </source>
</evidence>
<keyword evidence="2" id="KW-0472">Membrane</keyword>
<evidence type="ECO:0000313" key="4">
    <source>
        <dbReference type="Proteomes" id="UP000614460"/>
    </source>
</evidence>
<feature type="region of interest" description="Disordered" evidence="1">
    <location>
        <begin position="95"/>
        <end position="129"/>
    </location>
</feature>
<dbReference type="AlphaFoldDB" id="A0A8H9KUU0"/>
<keyword evidence="4" id="KW-1185">Reference proteome</keyword>
<gene>
    <name evidence="3" type="ORF">GCM10011516_23760</name>
</gene>
<feature type="compositionally biased region" description="Polar residues" evidence="1">
    <location>
        <begin position="108"/>
        <end position="129"/>
    </location>
</feature>
<proteinExistence type="predicted"/>
<reference evidence="3" key="1">
    <citation type="journal article" date="2014" name="Int. J. Syst. Evol. Microbiol.">
        <title>Complete genome sequence of Corynebacterium casei LMG S-19264T (=DSM 44701T), isolated from a smear-ripened cheese.</title>
        <authorList>
            <consortium name="US DOE Joint Genome Institute (JGI-PGF)"/>
            <person name="Walter F."/>
            <person name="Albersmeier A."/>
            <person name="Kalinowski J."/>
            <person name="Ruckert C."/>
        </authorList>
    </citation>
    <scope>NUCLEOTIDE SEQUENCE</scope>
    <source>
        <strain evidence="3">CGMCC 1.15966</strain>
    </source>
</reference>
<dbReference type="RefSeq" id="WP_094280593.1">
    <property type="nucleotide sequence ID" value="NZ_BMKM01000005.1"/>
</dbReference>
<dbReference type="EMBL" id="BMKM01000005">
    <property type="protein sequence ID" value="GGE25340.1"/>
    <property type="molecule type" value="Genomic_DNA"/>
</dbReference>
<sequence length="262" mass="29075">MKGQEVDKLFSDGLKDQEITPPASVWQGIENNLEAEKIVSLKKKNNLQVWFIAASVLLALGISSKLFLFQENEDSAQPSIIAEHKPAIIPEEPIESQQEQASAEISKVESNSEASNTVKPQNQIASSKTPIQVKSDIEGNIKAVDQEKTSSKKDEPILVLTPMEEMKVLSNIQLEEVDQEKQVEMAAAEVAPIQPLVNIIEQEELMYAEAKKQPKKKQTILTNILNTLSENLNPSTKPVKFNSDEEGSITVDLFNSIAKTRR</sequence>
<name>A0A8H9KUU0_9SPHI</name>
<accession>A0A8H9KUU0</accession>
<protein>
    <submittedName>
        <fullName evidence="3">Uncharacterized protein</fullName>
    </submittedName>
</protein>
<keyword evidence="2" id="KW-1133">Transmembrane helix</keyword>
<feature type="transmembrane region" description="Helical" evidence="2">
    <location>
        <begin position="47"/>
        <end position="69"/>
    </location>
</feature>
<feature type="compositionally biased region" description="Low complexity" evidence="1">
    <location>
        <begin position="95"/>
        <end position="105"/>
    </location>
</feature>